<sequence length="79" mass="9019">MAVVERTFVIDESIAKQLDELVLFDEQSEFVSEVLAKQIYQINKEKLLKKMQTLRQSANAPDGISTTDMIYQLRQGGQV</sequence>
<protein>
    <submittedName>
        <fullName evidence="1">Uncharacterized protein</fullName>
    </submittedName>
</protein>
<reference evidence="1 2" key="1">
    <citation type="submission" date="2016-06" db="EMBL/GenBank/DDBJ databases">
        <title>Draft genome of Moraxella lacunata CCUG 57757A.</title>
        <authorList>
            <person name="Salva-Serra F."/>
            <person name="Engstrom-Jakobsson H."/>
            <person name="Thorell K."/>
            <person name="Gonzales-Siles L."/>
            <person name="Karlsson R."/>
            <person name="Boulund F."/>
            <person name="Engstrand L."/>
            <person name="Kristiansson E."/>
            <person name="Moore E."/>
        </authorList>
    </citation>
    <scope>NUCLEOTIDE SEQUENCE [LARGE SCALE GENOMIC DNA]</scope>
    <source>
        <strain evidence="1 2">CCUG 57757A</strain>
    </source>
</reference>
<dbReference type="OrthoDB" id="10001132at2"/>
<dbReference type="EMBL" id="LZMS01000036">
    <property type="protein sequence ID" value="OBX65314.1"/>
    <property type="molecule type" value="Genomic_DNA"/>
</dbReference>
<dbReference type="RefSeq" id="WP_065255661.1">
    <property type="nucleotide sequence ID" value="NZ_JARDJM010000015.1"/>
</dbReference>
<comment type="caution">
    <text evidence="1">The sequence shown here is derived from an EMBL/GenBank/DDBJ whole genome shotgun (WGS) entry which is preliminary data.</text>
</comment>
<organism evidence="1 2">
    <name type="scientific">Moraxella lacunata</name>
    <dbReference type="NCBI Taxonomy" id="477"/>
    <lineage>
        <taxon>Bacteria</taxon>
        <taxon>Pseudomonadati</taxon>
        <taxon>Pseudomonadota</taxon>
        <taxon>Gammaproteobacteria</taxon>
        <taxon>Moraxellales</taxon>
        <taxon>Moraxellaceae</taxon>
        <taxon>Moraxella</taxon>
    </lineage>
</organism>
<dbReference type="AlphaFoldDB" id="A0A1B8Q6G7"/>
<name>A0A1B8Q6G7_MORLA</name>
<proteinExistence type="predicted"/>
<evidence type="ECO:0000313" key="1">
    <source>
        <dbReference type="EMBL" id="OBX65314.1"/>
    </source>
</evidence>
<dbReference type="Proteomes" id="UP000092607">
    <property type="component" value="Unassembled WGS sequence"/>
</dbReference>
<gene>
    <name evidence="1" type="ORF">A9309_02535</name>
</gene>
<evidence type="ECO:0000313" key="2">
    <source>
        <dbReference type="Proteomes" id="UP000092607"/>
    </source>
</evidence>
<accession>A0A1B8Q6G7</accession>